<sequence length="133" mass="14685">MIKRVLIVSALLAPKSLSQLTLMDWDVLIRQGRRANLLARLAHLLIQNDDIDAVPSAPRFHLTSALRMVERQDVAMRWEVACILKSLANVGMQITLLKGAAYVMAGLPTAFGRTFSDVISSCRRASLLKLKAS</sequence>
<dbReference type="Pfam" id="PF14907">
    <property type="entry name" value="NTP_transf_5"/>
    <property type="match status" value="1"/>
</dbReference>
<name>A0A9D7FBL7_9RHOO</name>
<evidence type="ECO:0000313" key="2">
    <source>
        <dbReference type="Proteomes" id="UP000886602"/>
    </source>
</evidence>
<dbReference type="Proteomes" id="UP000886602">
    <property type="component" value="Unassembled WGS sequence"/>
</dbReference>
<accession>A0A9D7FBL7</accession>
<organism evidence="1 2">
    <name type="scientific">Candidatus Propionivibrio dominans</name>
    <dbReference type="NCBI Taxonomy" id="2954373"/>
    <lineage>
        <taxon>Bacteria</taxon>
        <taxon>Pseudomonadati</taxon>
        <taxon>Pseudomonadota</taxon>
        <taxon>Betaproteobacteria</taxon>
        <taxon>Rhodocyclales</taxon>
        <taxon>Rhodocyclaceae</taxon>
        <taxon>Propionivibrio</taxon>
    </lineage>
</organism>
<protein>
    <submittedName>
        <fullName evidence="1">Nucleotidyltransferase family protein</fullName>
    </submittedName>
</protein>
<comment type="caution">
    <text evidence="1">The sequence shown here is derived from an EMBL/GenBank/DDBJ whole genome shotgun (WGS) entry which is preliminary data.</text>
</comment>
<reference evidence="1" key="1">
    <citation type="submission" date="2020-10" db="EMBL/GenBank/DDBJ databases">
        <title>Connecting structure to function with the recovery of over 1000 high-quality activated sludge metagenome-assembled genomes encoding full-length rRNA genes using long-read sequencing.</title>
        <authorList>
            <person name="Singleton C.M."/>
            <person name="Petriglieri F."/>
            <person name="Kristensen J.M."/>
            <person name="Kirkegaard R.H."/>
            <person name="Michaelsen T.Y."/>
            <person name="Andersen M.H."/>
            <person name="Karst S.M."/>
            <person name="Dueholm M.S."/>
            <person name="Nielsen P.H."/>
            <person name="Albertsen M."/>
        </authorList>
    </citation>
    <scope>NUCLEOTIDE SEQUENCE</scope>
    <source>
        <strain evidence="1">EsbW_18-Q3-R4-48_MAXAC.044</strain>
    </source>
</reference>
<gene>
    <name evidence="1" type="ORF">IPJ48_06960</name>
</gene>
<dbReference type="InterPro" id="IPR039498">
    <property type="entry name" value="NTP_transf_5"/>
</dbReference>
<evidence type="ECO:0000313" key="1">
    <source>
        <dbReference type="EMBL" id="MBK7422848.1"/>
    </source>
</evidence>
<dbReference type="AlphaFoldDB" id="A0A9D7FBL7"/>
<dbReference type="EMBL" id="JADJNC010000009">
    <property type="protein sequence ID" value="MBK7422848.1"/>
    <property type="molecule type" value="Genomic_DNA"/>
</dbReference>
<proteinExistence type="predicted"/>